<accession>A0A291RY34</accession>
<protein>
    <recommendedName>
        <fullName evidence="4">LURP-one-related family protein</fullName>
    </recommendedName>
</protein>
<dbReference type="SUPFAM" id="SSF54518">
    <property type="entry name" value="Tubby C-terminal domain-like"/>
    <property type="match status" value="1"/>
</dbReference>
<dbReference type="InterPro" id="IPR038595">
    <property type="entry name" value="LOR_sf"/>
</dbReference>
<name>A0A291RY34_9NOCA</name>
<comment type="similarity">
    <text evidence="1">Belongs to the LOR family.</text>
</comment>
<reference evidence="2 3" key="1">
    <citation type="submission" date="2017-10" db="EMBL/GenBank/DDBJ databases">
        <title>Comparative genomics between pathogenic Norcardia.</title>
        <authorList>
            <person name="Zeng L."/>
        </authorList>
    </citation>
    <scope>NUCLEOTIDE SEQUENCE [LARGE SCALE GENOMIC DNA]</scope>
    <source>
        <strain evidence="2 3">NC_YFY_NT001</strain>
    </source>
</reference>
<dbReference type="InterPro" id="IPR007612">
    <property type="entry name" value="LOR"/>
</dbReference>
<dbReference type="KEGG" id="ntp:CRH09_30075"/>
<proteinExistence type="inferred from homology"/>
<evidence type="ECO:0000313" key="3">
    <source>
        <dbReference type="Proteomes" id="UP000221961"/>
    </source>
</evidence>
<sequence length="213" mass="24007">MDMPMHPNPIAGTLIPTAPSVRYRIDRSLPRQTTGRSSRTAVGLPSRHTVRVRYVMRQRVLSLGQDYWVTDDGGNRAFLVDGKVLAFRRTFELKGPRGEVYAVGRKRLIALRDTMVVRVGGAHAATVRKKLFSPLRHSFTIALATGERWEARGDLIEKNYTLEGPRGVVAQTSRKWFRIRDTYGVEIYHPDVPLALAIVVCIDELVAAERGRE</sequence>
<evidence type="ECO:0000313" key="2">
    <source>
        <dbReference type="EMBL" id="ATL72220.1"/>
    </source>
</evidence>
<evidence type="ECO:0000256" key="1">
    <source>
        <dbReference type="ARBA" id="ARBA00005437"/>
    </source>
</evidence>
<dbReference type="InterPro" id="IPR025659">
    <property type="entry name" value="Tubby-like_C"/>
</dbReference>
<dbReference type="AlphaFoldDB" id="A0A291RY34"/>
<dbReference type="EMBL" id="CP023778">
    <property type="protein sequence ID" value="ATL72220.1"/>
    <property type="molecule type" value="Genomic_DNA"/>
</dbReference>
<evidence type="ECO:0008006" key="4">
    <source>
        <dbReference type="Google" id="ProtNLM"/>
    </source>
</evidence>
<gene>
    <name evidence="2" type="ORF">CRH09_30075</name>
</gene>
<dbReference type="Pfam" id="PF04525">
    <property type="entry name" value="LOR"/>
    <property type="match status" value="1"/>
</dbReference>
<dbReference type="Gene3D" id="2.40.160.200">
    <property type="entry name" value="LURP1-related"/>
    <property type="match status" value="1"/>
</dbReference>
<organism evidence="2 3">
    <name type="scientific">Nocardia terpenica</name>
    <dbReference type="NCBI Taxonomy" id="455432"/>
    <lineage>
        <taxon>Bacteria</taxon>
        <taxon>Bacillati</taxon>
        <taxon>Actinomycetota</taxon>
        <taxon>Actinomycetes</taxon>
        <taxon>Mycobacteriales</taxon>
        <taxon>Nocardiaceae</taxon>
        <taxon>Nocardia</taxon>
    </lineage>
</organism>
<dbReference type="Proteomes" id="UP000221961">
    <property type="component" value="Chromosome"/>
</dbReference>